<dbReference type="InterPro" id="IPR000064">
    <property type="entry name" value="NLP_P60_dom"/>
</dbReference>
<evidence type="ECO:0000256" key="4">
    <source>
        <dbReference type="ARBA" id="ARBA00022807"/>
    </source>
</evidence>
<keyword evidence="2" id="KW-0645">Protease</keyword>
<proteinExistence type="inferred from homology"/>
<evidence type="ECO:0000259" key="5">
    <source>
        <dbReference type="PROSITE" id="PS51935"/>
    </source>
</evidence>
<evidence type="ECO:0000313" key="6">
    <source>
        <dbReference type="EMBL" id="KKM24797.1"/>
    </source>
</evidence>
<evidence type="ECO:0000256" key="1">
    <source>
        <dbReference type="ARBA" id="ARBA00007074"/>
    </source>
</evidence>
<dbReference type="SUPFAM" id="SSF54001">
    <property type="entry name" value="Cysteine proteinases"/>
    <property type="match status" value="1"/>
</dbReference>
<keyword evidence="3" id="KW-0378">Hydrolase</keyword>
<protein>
    <recommendedName>
        <fullName evidence="5">NlpC/P60 domain-containing protein</fullName>
    </recommendedName>
</protein>
<keyword evidence="4" id="KW-0788">Thiol protease</keyword>
<organism evidence="6">
    <name type="scientific">marine sediment metagenome</name>
    <dbReference type="NCBI Taxonomy" id="412755"/>
    <lineage>
        <taxon>unclassified sequences</taxon>
        <taxon>metagenomes</taxon>
        <taxon>ecological metagenomes</taxon>
    </lineage>
</organism>
<reference evidence="6" key="1">
    <citation type="journal article" date="2015" name="Nature">
        <title>Complex archaea that bridge the gap between prokaryotes and eukaryotes.</title>
        <authorList>
            <person name="Spang A."/>
            <person name="Saw J.H."/>
            <person name="Jorgensen S.L."/>
            <person name="Zaremba-Niedzwiedzka K."/>
            <person name="Martijn J."/>
            <person name="Lind A.E."/>
            <person name="van Eijk R."/>
            <person name="Schleper C."/>
            <person name="Guy L."/>
            <person name="Ettema T.J."/>
        </authorList>
    </citation>
    <scope>NUCLEOTIDE SEQUENCE</scope>
</reference>
<comment type="similarity">
    <text evidence="1">Belongs to the peptidase C40 family.</text>
</comment>
<dbReference type="GO" id="GO:0008234">
    <property type="term" value="F:cysteine-type peptidase activity"/>
    <property type="evidence" value="ECO:0007669"/>
    <property type="project" value="UniProtKB-KW"/>
</dbReference>
<feature type="domain" description="NlpC/P60" evidence="5">
    <location>
        <begin position="1"/>
        <end position="147"/>
    </location>
</feature>
<comment type="caution">
    <text evidence="6">The sequence shown here is derived from an EMBL/GenBank/DDBJ whole genome shotgun (WGS) entry which is preliminary data.</text>
</comment>
<accession>A0A0F9IBE8</accession>
<evidence type="ECO:0000256" key="3">
    <source>
        <dbReference type="ARBA" id="ARBA00022801"/>
    </source>
</evidence>
<evidence type="ECO:0000256" key="2">
    <source>
        <dbReference type="ARBA" id="ARBA00022670"/>
    </source>
</evidence>
<dbReference type="InterPro" id="IPR038765">
    <property type="entry name" value="Papain-like_cys_pep_sf"/>
</dbReference>
<dbReference type="Gene3D" id="3.90.1720.10">
    <property type="entry name" value="endopeptidase domain like (from Nostoc punctiforme)"/>
    <property type="match status" value="1"/>
</dbReference>
<dbReference type="PROSITE" id="PS51935">
    <property type="entry name" value="NLPC_P60"/>
    <property type="match status" value="1"/>
</dbReference>
<sequence>MKSLPPWARAYIGIPFLDKGRTREGCDCWGLARLIWAEQFSLFIPSFLDAYEEAHDGVTTARAIATYGLNDPVWRKITEGQERLGDGVHLLGYYKIDGRWERAEMHMGIVLAPGVLIHVEHGIDASLMNYREKLAGAHRVLGFYRHEELAR</sequence>
<dbReference type="EMBL" id="LAZR01012849">
    <property type="protein sequence ID" value="KKM24797.1"/>
    <property type="molecule type" value="Genomic_DNA"/>
</dbReference>
<gene>
    <name evidence="6" type="ORF">LCGC14_1601530</name>
</gene>
<name>A0A0F9IBE8_9ZZZZ</name>
<dbReference type="AlphaFoldDB" id="A0A0F9IBE8"/>
<dbReference type="GO" id="GO:0006508">
    <property type="term" value="P:proteolysis"/>
    <property type="evidence" value="ECO:0007669"/>
    <property type="project" value="UniProtKB-KW"/>
</dbReference>